<comment type="caution">
    <text evidence="1">The sequence shown here is derived from an EMBL/GenBank/DDBJ whole genome shotgun (WGS) entry which is preliminary data.</text>
</comment>
<accession>A0A426Y3R6</accession>
<organism evidence="1 2">
    <name type="scientific">Ensete ventricosum</name>
    <name type="common">Abyssinian banana</name>
    <name type="synonym">Musa ensete</name>
    <dbReference type="NCBI Taxonomy" id="4639"/>
    <lineage>
        <taxon>Eukaryota</taxon>
        <taxon>Viridiplantae</taxon>
        <taxon>Streptophyta</taxon>
        <taxon>Embryophyta</taxon>
        <taxon>Tracheophyta</taxon>
        <taxon>Spermatophyta</taxon>
        <taxon>Magnoliopsida</taxon>
        <taxon>Liliopsida</taxon>
        <taxon>Zingiberales</taxon>
        <taxon>Musaceae</taxon>
        <taxon>Ensete</taxon>
    </lineage>
</organism>
<name>A0A426Y3R6_ENSVE</name>
<evidence type="ECO:0000313" key="1">
    <source>
        <dbReference type="EMBL" id="RRT46392.1"/>
    </source>
</evidence>
<reference evidence="1 2" key="1">
    <citation type="journal article" date="2014" name="Agronomy (Basel)">
        <title>A Draft Genome Sequence for Ensete ventricosum, the Drought-Tolerant Tree Against Hunger.</title>
        <authorList>
            <person name="Harrison J."/>
            <person name="Moore K.A."/>
            <person name="Paszkiewicz K."/>
            <person name="Jones T."/>
            <person name="Grant M."/>
            <person name="Ambacheew D."/>
            <person name="Muzemil S."/>
            <person name="Studholme D.J."/>
        </authorList>
    </citation>
    <scope>NUCLEOTIDE SEQUENCE [LARGE SCALE GENOMIC DNA]</scope>
</reference>
<dbReference type="Proteomes" id="UP000287651">
    <property type="component" value="Unassembled WGS sequence"/>
</dbReference>
<dbReference type="AlphaFoldDB" id="A0A426Y3R6"/>
<protein>
    <submittedName>
        <fullName evidence="1">Uncharacterized protein</fullName>
    </submittedName>
</protein>
<dbReference type="EMBL" id="AMZH03015230">
    <property type="protein sequence ID" value="RRT46392.1"/>
    <property type="molecule type" value="Genomic_DNA"/>
</dbReference>
<sequence>MTVDFGDDVNLVEKEVVCSCLRRDRYVVNRNEGLIAVDFGDHISMTEKTSVVNRGEGMMTVDFGDHVSLAEKEGACMARRGGPAWGRCSRMDGAEADVARGRHISGWNRSETIVGQRKQA</sequence>
<proteinExistence type="predicted"/>
<evidence type="ECO:0000313" key="2">
    <source>
        <dbReference type="Proteomes" id="UP000287651"/>
    </source>
</evidence>
<gene>
    <name evidence="1" type="ORF">B296_00042096</name>
</gene>